<evidence type="ECO:0000313" key="4">
    <source>
        <dbReference type="Proteomes" id="UP000050544"/>
    </source>
</evidence>
<dbReference type="RefSeq" id="WP_054521065.1">
    <property type="nucleotide sequence ID" value="NZ_LGKO01000002.1"/>
</dbReference>
<dbReference type="AlphaFoldDB" id="A0A0P6XY32"/>
<keyword evidence="2" id="KW-1133">Transmembrane helix</keyword>
<keyword evidence="2" id="KW-0472">Membrane</keyword>
<keyword evidence="4" id="KW-1185">Reference proteome</keyword>
<name>A0A0P6XY32_9CHLR</name>
<feature type="region of interest" description="Disordered" evidence="1">
    <location>
        <begin position="175"/>
        <end position="242"/>
    </location>
</feature>
<reference evidence="3 4" key="1">
    <citation type="submission" date="2015-07" db="EMBL/GenBank/DDBJ databases">
        <title>Whole genome sequence of Thermanaerothrix daxensis DSM 23592.</title>
        <authorList>
            <person name="Hemp J."/>
            <person name="Ward L.M."/>
            <person name="Pace L.A."/>
            <person name="Fischer W.W."/>
        </authorList>
    </citation>
    <scope>NUCLEOTIDE SEQUENCE [LARGE SCALE GENOMIC DNA]</scope>
    <source>
        <strain evidence="3 4">GNS-1</strain>
    </source>
</reference>
<evidence type="ECO:0000313" key="3">
    <source>
        <dbReference type="EMBL" id="KPL84529.1"/>
    </source>
</evidence>
<proteinExistence type="predicted"/>
<dbReference type="Proteomes" id="UP000050544">
    <property type="component" value="Unassembled WGS sequence"/>
</dbReference>
<feature type="compositionally biased region" description="Basic and acidic residues" evidence="1">
    <location>
        <begin position="186"/>
        <end position="200"/>
    </location>
</feature>
<feature type="transmembrane region" description="Helical" evidence="2">
    <location>
        <begin position="97"/>
        <end position="117"/>
    </location>
</feature>
<feature type="transmembrane region" description="Helical" evidence="2">
    <location>
        <begin position="137"/>
        <end position="157"/>
    </location>
</feature>
<feature type="transmembrane region" description="Helical" evidence="2">
    <location>
        <begin position="64"/>
        <end position="85"/>
    </location>
</feature>
<comment type="caution">
    <text evidence="3">The sequence shown here is derived from an EMBL/GenBank/DDBJ whole genome shotgun (WGS) entry which is preliminary data.</text>
</comment>
<gene>
    <name evidence="3" type="ORF">SE15_05455</name>
</gene>
<dbReference type="EMBL" id="LGKO01000002">
    <property type="protein sequence ID" value="KPL84529.1"/>
    <property type="molecule type" value="Genomic_DNA"/>
</dbReference>
<feature type="compositionally biased region" description="Polar residues" evidence="1">
    <location>
        <begin position="231"/>
        <end position="242"/>
    </location>
</feature>
<dbReference type="STRING" id="869279.SE15_05455"/>
<evidence type="ECO:0000256" key="2">
    <source>
        <dbReference type="SAM" id="Phobius"/>
    </source>
</evidence>
<protein>
    <submittedName>
        <fullName evidence="3">Uncharacterized protein</fullName>
    </submittedName>
</protein>
<accession>A0A0P6XY32</accession>
<dbReference type="OrthoDB" id="160946at2"/>
<sequence length="242" mass="26706">MTLLTNSIGTWFENLPVALHRHRGIFFGALLLLALAGFEIFNYSTTYIALHDLLGNLAFGPLEWATVLAIAFCSIDFAGIARLFLPDEEIVQNRGVWLLFGAWLPAATMNAILTWWGVSLALVEHTPRASAFINPELLMQVVPLFIAILVWVTRILLIGALTLAGQRLLASVPVSPARSQPQPTHRSLERRPMVTPRRESPIVNPAPLRAAPSQPVSPQREPIYVDEDSQLESSPTTGARFL</sequence>
<feature type="transmembrane region" description="Helical" evidence="2">
    <location>
        <begin position="25"/>
        <end position="44"/>
    </location>
</feature>
<keyword evidence="2" id="KW-0812">Transmembrane</keyword>
<organism evidence="3 4">
    <name type="scientific">Thermanaerothrix daxensis</name>
    <dbReference type="NCBI Taxonomy" id="869279"/>
    <lineage>
        <taxon>Bacteria</taxon>
        <taxon>Bacillati</taxon>
        <taxon>Chloroflexota</taxon>
        <taxon>Anaerolineae</taxon>
        <taxon>Anaerolineales</taxon>
        <taxon>Anaerolineaceae</taxon>
        <taxon>Thermanaerothrix</taxon>
    </lineage>
</organism>
<evidence type="ECO:0000256" key="1">
    <source>
        <dbReference type="SAM" id="MobiDB-lite"/>
    </source>
</evidence>